<name>A0A926HZY3_9FIRM</name>
<sequence length="186" mass="21175">MADEIGSNFGHEKRDGKKGRESHGKKKKTAPGKKDKYHRFVEPKLKLILCWKRMGWTDEEVAKKLGIAYSTFKIYKGKYEALSAVLRAGADEANAEVENALFEKACGMKAVVKKPVKVRETVFENGKKVKEIERIEYAEEEVFVPPDVTADMFYLKNRVPDRWGDKRELVDDERPTGIILLPTAGE</sequence>
<keyword evidence="3" id="KW-1185">Reference proteome</keyword>
<dbReference type="RefSeq" id="WP_177679983.1">
    <property type="nucleotide sequence ID" value="NZ_JACRSU010000005.1"/>
</dbReference>
<evidence type="ECO:0000256" key="1">
    <source>
        <dbReference type="SAM" id="MobiDB-lite"/>
    </source>
</evidence>
<gene>
    <name evidence="2" type="ORF">H8698_11685</name>
</gene>
<organism evidence="2 3">
    <name type="scientific">Congzhengia minquanensis</name>
    <dbReference type="NCBI Taxonomy" id="2763657"/>
    <lineage>
        <taxon>Bacteria</taxon>
        <taxon>Bacillati</taxon>
        <taxon>Bacillota</taxon>
        <taxon>Clostridia</taxon>
        <taxon>Eubacteriales</taxon>
        <taxon>Oscillospiraceae</taxon>
        <taxon>Congzhengia</taxon>
    </lineage>
</organism>
<proteinExistence type="predicted"/>
<reference evidence="2" key="1">
    <citation type="submission" date="2020-08" db="EMBL/GenBank/DDBJ databases">
        <title>Genome public.</title>
        <authorList>
            <person name="Liu C."/>
            <person name="Sun Q."/>
        </authorList>
    </citation>
    <scope>NUCLEOTIDE SEQUENCE</scope>
    <source>
        <strain evidence="2">H8</strain>
    </source>
</reference>
<evidence type="ECO:0000313" key="3">
    <source>
        <dbReference type="Proteomes" id="UP000611762"/>
    </source>
</evidence>
<dbReference type="Proteomes" id="UP000611762">
    <property type="component" value="Unassembled WGS sequence"/>
</dbReference>
<feature type="compositionally biased region" description="Basic and acidic residues" evidence="1">
    <location>
        <begin position="10"/>
        <end position="22"/>
    </location>
</feature>
<protein>
    <submittedName>
        <fullName evidence="2">Transposase</fullName>
    </submittedName>
</protein>
<dbReference type="EMBL" id="JACRSU010000005">
    <property type="protein sequence ID" value="MBC8541640.1"/>
    <property type="molecule type" value="Genomic_DNA"/>
</dbReference>
<evidence type="ECO:0000313" key="2">
    <source>
        <dbReference type="EMBL" id="MBC8541640.1"/>
    </source>
</evidence>
<accession>A0A926HZY3</accession>
<comment type="caution">
    <text evidence="2">The sequence shown here is derived from an EMBL/GenBank/DDBJ whole genome shotgun (WGS) entry which is preliminary data.</text>
</comment>
<feature type="region of interest" description="Disordered" evidence="1">
    <location>
        <begin position="1"/>
        <end position="34"/>
    </location>
</feature>
<dbReference type="AlphaFoldDB" id="A0A926HZY3"/>